<dbReference type="Gene3D" id="3.40.50.360">
    <property type="match status" value="1"/>
</dbReference>
<evidence type="ECO:0000313" key="3">
    <source>
        <dbReference type="Proteomes" id="UP000052982"/>
    </source>
</evidence>
<dbReference type="PANTHER" id="PTHR30543:SF21">
    <property type="entry name" value="NAD(P)H-DEPENDENT FMN REDUCTASE LOT6"/>
    <property type="match status" value="1"/>
</dbReference>
<organism evidence="2 3">
    <name type="scientific">Streptomyces griseoruber</name>
    <dbReference type="NCBI Taxonomy" id="1943"/>
    <lineage>
        <taxon>Bacteria</taxon>
        <taxon>Bacillati</taxon>
        <taxon>Actinomycetota</taxon>
        <taxon>Actinomycetes</taxon>
        <taxon>Kitasatosporales</taxon>
        <taxon>Streptomycetaceae</taxon>
        <taxon>Streptomyces</taxon>
    </lineage>
</organism>
<dbReference type="GO" id="GO:0005829">
    <property type="term" value="C:cytosol"/>
    <property type="evidence" value="ECO:0007669"/>
    <property type="project" value="TreeGrafter"/>
</dbReference>
<keyword evidence="3" id="KW-1185">Reference proteome</keyword>
<protein>
    <submittedName>
        <fullName evidence="2">NADPH-dependent FMN reductase</fullName>
    </submittedName>
</protein>
<dbReference type="AlphaFoldDB" id="A0A101T9L0"/>
<dbReference type="GO" id="GO:0010181">
    <property type="term" value="F:FMN binding"/>
    <property type="evidence" value="ECO:0007669"/>
    <property type="project" value="TreeGrafter"/>
</dbReference>
<dbReference type="InterPro" id="IPR005025">
    <property type="entry name" value="FMN_Rdtase-like_dom"/>
</dbReference>
<dbReference type="Pfam" id="PF03358">
    <property type="entry name" value="FMN_red"/>
    <property type="match status" value="1"/>
</dbReference>
<name>A0A101T9L0_9ACTN</name>
<accession>A0A101T9L0</accession>
<evidence type="ECO:0000313" key="2">
    <source>
        <dbReference type="EMBL" id="KUN88165.1"/>
    </source>
</evidence>
<sequence>MAKLEIIIASTRPGRIGLTIGEWFETHAKEHGGFDEIELVDLAEVSLPFMNEPHHPRLGQYTHQHTRDWSAKVAEADAFVFVMPEYNFGYNAELKNAIDYLHREWQYKPVGLVSYGGVSAGTRAAQMIKQVVTTLKMTPVLESVAIPFAHQLLDAEEGLVPNDVMTGSATAMLDELVRVAEALRPLRTPATA</sequence>
<dbReference type="Proteomes" id="UP000052982">
    <property type="component" value="Unassembled WGS sequence"/>
</dbReference>
<reference evidence="2 3" key="1">
    <citation type="submission" date="2015-10" db="EMBL/GenBank/DDBJ databases">
        <title>Draft genome sequence of Streptomyces griseoruber DSM 40281, type strain for the species Streptomyces griseoruber.</title>
        <authorList>
            <person name="Ruckert C."/>
            <person name="Winkler A."/>
            <person name="Kalinowski J."/>
            <person name="Kampfer P."/>
            <person name="Glaeser S."/>
        </authorList>
    </citation>
    <scope>NUCLEOTIDE SEQUENCE [LARGE SCALE GENOMIC DNA]</scope>
    <source>
        <strain evidence="2 3">DSM 40281</strain>
    </source>
</reference>
<dbReference type="EMBL" id="LMWW01000006">
    <property type="protein sequence ID" value="KUN88165.1"/>
    <property type="molecule type" value="Genomic_DNA"/>
</dbReference>
<evidence type="ECO:0000259" key="1">
    <source>
        <dbReference type="Pfam" id="PF03358"/>
    </source>
</evidence>
<dbReference type="InterPro" id="IPR050712">
    <property type="entry name" value="NAD(P)H-dep_reductase"/>
</dbReference>
<dbReference type="OrthoDB" id="9812295at2"/>
<dbReference type="PANTHER" id="PTHR30543">
    <property type="entry name" value="CHROMATE REDUCTASE"/>
    <property type="match status" value="1"/>
</dbReference>
<feature type="domain" description="NADPH-dependent FMN reductase-like" evidence="1">
    <location>
        <begin position="3"/>
        <end position="151"/>
    </location>
</feature>
<comment type="caution">
    <text evidence="2">The sequence shown here is derived from an EMBL/GenBank/DDBJ whole genome shotgun (WGS) entry which is preliminary data.</text>
</comment>
<dbReference type="RefSeq" id="WP_055631498.1">
    <property type="nucleotide sequence ID" value="NZ_JBIRRP010000039.1"/>
</dbReference>
<dbReference type="InterPro" id="IPR029039">
    <property type="entry name" value="Flavoprotein-like_sf"/>
</dbReference>
<dbReference type="GO" id="GO:0016491">
    <property type="term" value="F:oxidoreductase activity"/>
    <property type="evidence" value="ECO:0007669"/>
    <property type="project" value="InterPro"/>
</dbReference>
<dbReference type="STRING" id="1943.AQJ64_04320"/>
<gene>
    <name evidence="2" type="ORF">AQJ64_04320</name>
</gene>
<dbReference type="SUPFAM" id="SSF52218">
    <property type="entry name" value="Flavoproteins"/>
    <property type="match status" value="1"/>
</dbReference>
<proteinExistence type="predicted"/>